<gene>
    <name evidence="2" type="ORF">EG343_18375</name>
</gene>
<protein>
    <submittedName>
        <fullName evidence="2">Uncharacterized protein</fullName>
    </submittedName>
</protein>
<feature type="coiled-coil region" evidence="1">
    <location>
        <begin position="99"/>
        <end position="126"/>
    </location>
</feature>
<name>A0AAD0YNF1_CHRNA</name>
<evidence type="ECO:0000313" key="3">
    <source>
        <dbReference type="Proteomes" id="UP000278288"/>
    </source>
</evidence>
<sequence>MSRTRIVKGSYTKISQEGHSMYSNENIITTAGNSITEIGVKGGVSYGIPKYAPAIDLTAKCFVQFRPKNNWKGEDYGFDWMRLGETTNFGDKHYKDLAADQYKKKKNKKEKALTILETDINEYEGDFKVSSSMFARLRNEYGVYSIPWRKKADGNAEDYFCSWLSLYPTRIKDESGNLKASGFNNTKALLSLIVEVDQEPQTLRFKENPHFKIYPMEIATKSIGKHDLKDYVNIECLKEFNTDQSIEVYAVSKNEEGKEVKQLAGKLKVWANDASKRKKAKVLLVDVDTNINGKLSGSSSGQKQLFEKYLRHALIETEVQTYSLDLSSDSNLQHGGKYVDKNRILAYYDDENQIPLIHADGYLNLVLYLNGKLKEDLKSKKENEYKYSKYFVAFYLGESGGCKDKSNIYKGLNGYAHDDFVILFPRKSDETAAHEFLHTKGVPHSFTNNVADPNAEYTYIYGETENIMDYSHINSNPRYSLWKWQWEKTNSKINNL</sequence>
<dbReference type="RefSeq" id="WP_123859131.1">
    <property type="nucleotide sequence ID" value="NZ_CP033923.1"/>
</dbReference>
<accession>A0AAD0YNF1</accession>
<keyword evidence="1" id="KW-0175">Coiled coil</keyword>
<dbReference type="EMBL" id="CP033923">
    <property type="protein sequence ID" value="AZA92430.1"/>
    <property type="molecule type" value="Genomic_DNA"/>
</dbReference>
<reference evidence="2 3" key="1">
    <citation type="submission" date="2018-11" db="EMBL/GenBank/DDBJ databases">
        <title>Proposal to divide the Flavobacteriaceae and reorganize its genera based on Amino Acid Identity values calculated from whole genome sequences.</title>
        <authorList>
            <person name="Nicholson A.C."/>
            <person name="Gulvik C.A."/>
            <person name="Whitney A.M."/>
            <person name="Humrighouse B.W."/>
            <person name="Bell M."/>
            <person name="Holmes B."/>
            <person name="Steigerwalt A.G."/>
            <person name="Villarma A."/>
            <person name="Sheth M."/>
            <person name="Batra D."/>
            <person name="Pryor J."/>
            <person name="Bernardet J.-F."/>
            <person name="Hugo C."/>
            <person name="Kampfer P."/>
            <person name="Newman J."/>
            <person name="McQuiston J.R."/>
        </authorList>
    </citation>
    <scope>NUCLEOTIDE SEQUENCE [LARGE SCALE GENOMIC DNA]</scope>
    <source>
        <strain evidence="2 3">G0041</strain>
    </source>
</reference>
<dbReference type="KEGG" id="cnk:EG343_18375"/>
<dbReference type="Proteomes" id="UP000278288">
    <property type="component" value="Chromosome"/>
</dbReference>
<evidence type="ECO:0000256" key="1">
    <source>
        <dbReference type="SAM" id="Coils"/>
    </source>
</evidence>
<evidence type="ECO:0000313" key="2">
    <source>
        <dbReference type="EMBL" id="AZA92430.1"/>
    </source>
</evidence>
<proteinExistence type="predicted"/>
<dbReference type="AlphaFoldDB" id="A0AAD0YNF1"/>
<keyword evidence="3" id="KW-1185">Reference proteome</keyword>
<organism evidence="2 3">
    <name type="scientific">Chryseobacterium nakagawai</name>
    <dbReference type="NCBI Taxonomy" id="1241982"/>
    <lineage>
        <taxon>Bacteria</taxon>
        <taxon>Pseudomonadati</taxon>
        <taxon>Bacteroidota</taxon>
        <taxon>Flavobacteriia</taxon>
        <taxon>Flavobacteriales</taxon>
        <taxon>Weeksellaceae</taxon>
        <taxon>Chryseobacterium group</taxon>
        <taxon>Chryseobacterium</taxon>
    </lineage>
</organism>